<dbReference type="AlphaFoldDB" id="A0A8S1QGM7"/>
<protein>
    <submittedName>
        <fullName evidence="1">Uncharacterized protein</fullName>
    </submittedName>
</protein>
<dbReference type="EMBL" id="CAJJDN010000106">
    <property type="protein sequence ID" value="CAD8114763.1"/>
    <property type="molecule type" value="Genomic_DNA"/>
</dbReference>
<gene>
    <name evidence="1" type="ORF">PSON_ATCC_30995.1.T1060181</name>
</gene>
<comment type="caution">
    <text evidence="1">The sequence shown here is derived from an EMBL/GenBank/DDBJ whole genome shotgun (WGS) entry which is preliminary data.</text>
</comment>
<reference evidence="1" key="1">
    <citation type="submission" date="2021-01" db="EMBL/GenBank/DDBJ databases">
        <authorList>
            <consortium name="Genoscope - CEA"/>
            <person name="William W."/>
        </authorList>
    </citation>
    <scope>NUCLEOTIDE SEQUENCE</scope>
</reference>
<dbReference type="Proteomes" id="UP000692954">
    <property type="component" value="Unassembled WGS sequence"/>
</dbReference>
<keyword evidence="2" id="KW-1185">Reference proteome</keyword>
<proteinExistence type="predicted"/>
<accession>A0A8S1QGM7</accession>
<evidence type="ECO:0000313" key="1">
    <source>
        <dbReference type="EMBL" id="CAD8114763.1"/>
    </source>
</evidence>
<sequence length="238" mass="28491">MIKKKIAKFTPFDIVLDGLEQQKFIDEDFNMKIIKVDNSKKNNKMFLLKRSISNEKEHFKDIDEIHKSQIINSYGLPMIFQLIKIYTNFTNLYLCLTLIHKIQINIMTMFNQKKFNYLKKTLLYSLELLFFQLINFKLTRNEQNNILQFGYFKNNNQQFSFCNTLVCYNNQSIFKFGGIEANNKPFNFVEEYKIMNGNQQILKRPPSFSFAYLVKQIQLKFLLLEDISKKFLIQKSKQ</sequence>
<evidence type="ECO:0000313" key="2">
    <source>
        <dbReference type="Proteomes" id="UP000692954"/>
    </source>
</evidence>
<name>A0A8S1QGM7_9CILI</name>
<organism evidence="1 2">
    <name type="scientific">Paramecium sonneborni</name>
    <dbReference type="NCBI Taxonomy" id="65129"/>
    <lineage>
        <taxon>Eukaryota</taxon>
        <taxon>Sar</taxon>
        <taxon>Alveolata</taxon>
        <taxon>Ciliophora</taxon>
        <taxon>Intramacronucleata</taxon>
        <taxon>Oligohymenophorea</taxon>
        <taxon>Peniculida</taxon>
        <taxon>Parameciidae</taxon>
        <taxon>Paramecium</taxon>
    </lineage>
</organism>